<organism evidence="9 10">
    <name type="scientific">Dawidia soli</name>
    <dbReference type="NCBI Taxonomy" id="2782352"/>
    <lineage>
        <taxon>Bacteria</taxon>
        <taxon>Pseudomonadati</taxon>
        <taxon>Bacteroidota</taxon>
        <taxon>Cytophagia</taxon>
        <taxon>Cytophagales</taxon>
        <taxon>Chryseotaleaceae</taxon>
        <taxon>Dawidia</taxon>
    </lineage>
</organism>
<accession>A0AAP2DA47</accession>
<keyword evidence="10" id="KW-1185">Reference proteome</keyword>
<dbReference type="AlphaFoldDB" id="A0AAP2DA47"/>
<evidence type="ECO:0000256" key="4">
    <source>
        <dbReference type="ARBA" id="ARBA00022989"/>
    </source>
</evidence>
<dbReference type="InterPro" id="IPR025857">
    <property type="entry name" value="MacB_PCD"/>
</dbReference>
<dbReference type="GO" id="GO:0022857">
    <property type="term" value="F:transmembrane transporter activity"/>
    <property type="evidence" value="ECO:0007669"/>
    <property type="project" value="TreeGrafter"/>
</dbReference>
<feature type="domain" description="ABC3 transporter permease C-terminal" evidence="7">
    <location>
        <begin position="665"/>
        <end position="775"/>
    </location>
</feature>
<comment type="caution">
    <text evidence="9">The sequence shown here is derived from an EMBL/GenBank/DDBJ whole genome shotgun (WGS) entry which is preliminary data.</text>
</comment>
<evidence type="ECO:0000256" key="2">
    <source>
        <dbReference type="ARBA" id="ARBA00022475"/>
    </source>
</evidence>
<evidence type="ECO:0000259" key="7">
    <source>
        <dbReference type="Pfam" id="PF02687"/>
    </source>
</evidence>
<dbReference type="Pfam" id="PF02687">
    <property type="entry name" value="FtsX"/>
    <property type="match status" value="2"/>
</dbReference>
<proteinExistence type="predicted"/>
<feature type="domain" description="MacB-like periplasmic core" evidence="8">
    <location>
        <begin position="435"/>
        <end position="630"/>
    </location>
</feature>
<feature type="transmembrane region" description="Helical" evidence="6">
    <location>
        <begin position="378"/>
        <end position="401"/>
    </location>
</feature>
<evidence type="ECO:0000313" key="9">
    <source>
        <dbReference type="EMBL" id="MBT1688248.1"/>
    </source>
</evidence>
<dbReference type="PANTHER" id="PTHR30572:SF18">
    <property type="entry name" value="ABC-TYPE MACROLIDE FAMILY EXPORT SYSTEM PERMEASE COMPONENT 2"/>
    <property type="match status" value="1"/>
</dbReference>
<dbReference type="PANTHER" id="PTHR30572">
    <property type="entry name" value="MEMBRANE COMPONENT OF TRANSPORTER-RELATED"/>
    <property type="match status" value="1"/>
</dbReference>
<keyword evidence="3 6" id="KW-0812">Transmembrane</keyword>
<feature type="transmembrane region" description="Helical" evidence="6">
    <location>
        <begin position="662"/>
        <end position="686"/>
    </location>
</feature>
<dbReference type="InterPro" id="IPR050250">
    <property type="entry name" value="Macrolide_Exporter_MacB"/>
</dbReference>
<feature type="transmembrane region" description="Helical" evidence="6">
    <location>
        <begin position="337"/>
        <end position="358"/>
    </location>
</feature>
<evidence type="ECO:0000259" key="8">
    <source>
        <dbReference type="Pfam" id="PF12704"/>
    </source>
</evidence>
<comment type="subcellular location">
    <subcellularLocation>
        <location evidence="1">Cell membrane</location>
        <topology evidence="1">Multi-pass membrane protein</topology>
    </subcellularLocation>
</comment>
<name>A0AAP2DA47_9BACT</name>
<dbReference type="Pfam" id="PF12704">
    <property type="entry name" value="MacB_PCD"/>
    <property type="match status" value="2"/>
</dbReference>
<feature type="domain" description="MacB-like periplasmic core" evidence="8">
    <location>
        <begin position="21"/>
        <end position="246"/>
    </location>
</feature>
<feature type="transmembrane region" description="Helical" evidence="6">
    <location>
        <begin position="714"/>
        <end position="732"/>
    </location>
</feature>
<keyword evidence="5 6" id="KW-0472">Membrane</keyword>
<keyword evidence="4 6" id="KW-1133">Transmembrane helix</keyword>
<feature type="transmembrane region" description="Helical" evidence="6">
    <location>
        <begin position="752"/>
        <end position="775"/>
    </location>
</feature>
<evidence type="ECO:0000256" key="1">
    <source>
        <dbReference type="ARBA" id="ARBA00004651"/>
    </source>
</evidence>
<feature type="transmembrane region" description="Helical" evidence="6">
    <location>
        <begin position="284"/>
        <end position="303"/>
    </location>
</feature>
<dbReference type="Proteomes" id="UP001319180">
    <property type="component" value="Unassembled WGS sequence"/>
</dbReference>
<feature type="transmembrane region" description="Helical" evidence="6">
    <location>
        <begin position="422"/>
        <end position="443"/>
    </location>
</feature>
<protein>
    <submittedName>
        <fullName evidence="9">ABC transporter permease</fullName>
    </submittedName>
</protein>
<dbReference type="GO" id="GO:0005886">
    <property type="term" value="C:plasma membrane"/>
    <property type="evidence" value="ECO:0007669"/>
    <property type="project" value="UniProtKB-SubCell"/>
</dbReference>
<feature type="domain" description="ABC3 transporter permease C-terminal" evidence="7">
    <location>
        <begin position="288"/>
        <end position="399"/>
    </location>
</feature>
<evidence type="ECO:0000256" key="6">
    <source>
        <dbReference type="SAM" id="Phobius"/>
    </source>
</evidence>
<dbReference type="RefSeq" id="WP_254091475.1">
    <property type="nucleotide sequence ID" value="NZ_JAHESC010000024.1"/>
</dbReference>
<evidence type="ECO:0000256" key="5">
    <source>
        <dbReference type="ARBA" id="ARBA00023136"/>
    </source>
</evidence>
<sequence length="786" mass="88046">MFFHNIRLALRNLFRDRVYAGINVAGLALGIAASVLMLLWVQDELSFDRFHHNGPNIYHVNANFINSGNKMTWETTPGPIGTRGKQEIPAVHEVVRLNRDWNAVLFNYNGREILHERGMYVDEHFFTVFDFPLLKGNPQKPFPTTQSMVLTESMAKKLFGDEEPLGKTVRLDDKDEFTVSGIVADFPANSTIQTSVLYPFARLVEHYQPNDYWKSLETDWGNYHYQTYLLLDPGASPAKVGEQLTSIHQKAQDGANVHYTLQPLTQLHLYSRDGQEAGMQTVRIFSLTAIAILLIACINYVNLATARSTKRAKEVGVRKTTGADRGRLVGQFLTESAVMSILAVALAFFVMQLAIPFYNTLSGKELSVRLDNPQVTMLTGSVLVLTWLVSGFYPAWVLSAFKPIDVIRGKLAISGGNSTFRQVLVVTQFTLSAIIIIGTLVVGNQLRYIRTKSLGFNKENVFTFALGGDMFKNIDGVRNELKQDPSITAVSFANQNLMSIGASTGDTDWEGKAPDQGFIIHPMGVDETFFKTLNLELVQGRGFTGSPADTAHIILNETTVKNAGIKDPIGKSFTLWDTKATIIGVVKDFHHSSIRNKIEPTAFFHTNSWVWLVYVKANDPARAVATAEKLWKKYNTKYPFNYSFMDAEFDKMYRNEARMEKLFYAFSIIAICISCLGLFGLVTFTASQRIKEISIRKVLGASVQQIVTLLSRDFIRLILIAFVLAAPVSWYAMDRWLANFAYHTEVSWQVFVFTGVAVLTLAFLTMSVQVIRAALSNPANSLRNNE</sequence>
<evidence type="ECO:0000256" key="3">
    <source>
        <dbReference type="ARBA" id="ARBA00022692"/>
    </source>
</evidence>
<reference evidence="9 10" key="1">
    <citation type="submission" date="2021-05" db="EMBL/GenBank/DDBJ databases">
        <title>A Polyphasic approach of four new species of the genus Ohtaekwangia: Ohtaekwangia histidinii sp. nov., Ohtaekwangia cretensis sp. nov., Ohtaekwangia indiensis sp. nov., Ohtaekwangia reichenbachii sp. nov. from diverse environment.</title>
        <authorList>
            <person name="Octaviana S."/>
        </authorList>
    </citation>
    <scope>NUCLEOTIDE SEQUENCE [LARGE SCALE GENOMIC DNA]</scope>
    <source>
        <strain evidence="9 10">PWU37</strain>
    </source>
</reference>
<dbReference type="InterPro" id="IPR003838">
    <property type="entry name" value="ABC3_permease_C"/>
</dbReference>
<evidence type="ECO:0000313" key="10">
    <source>
        <dbReference type="Proteomes" id="UP001319180"/>
    </source>
</evidence>
<gene>
    <name evidence="9" type="ORF">KK078_16880</name>
</gene>
<keyword evidence="2" id="KW-1003">Cell membrane</keyword>
<feature type="transmembrane region" description="Helical" evidence="6">
    <location>
        <begin position="20"/>
        <end position="41"/>
    </location>
</feature>
<dbReference type="EMBL" id="JAHESC010000024">
    <property type="protein sequence ID" value="MBT1688248.1"/>
    <property type="molecule type" value="Genomic_DNA"/>
</dbReference>